<evidence type="ECO:0000256" key="5">
    <source>
        <dbReference type="ARBA" id="ARBA00022989"/>
    </source>
</evidence>
<dbReference type="PROSITE" id="PS50928">
    <property type="entry name" value="ABC_TM1"/>
    <property type="match status" value="1"/>
</dbReference>
<evidence type="ECO:0000256" key="2">
    <source>
        <dbReference type="ARBA" id="ARBA00022448"/>
    </source>
</evidence>
<feature type="transmembrane region" description="Helical" evidence="7">
    <location>
        <begin position="227"/>
        <end position="246"/>
    </location>
</feature>
<keyword evidence="4 7" id="KW-0812">Transmembrane</keyword>
<dbReference type="AlphaFoldDB" id="A0A178LJ75"/>
<evidence type="ECO:0000256" key="6">
    <source>
        <dbReference type="ARBA" id="ARBA00023136"/>
    </source>
</evidence>
<evidence type="ECO:0000256" key="7">
    <source>
        <dbReference type="RuleBase" id="RU363032"/>
    </source>
</evidence>
<dbReference type="Proteomes" id="UP000078396">
    <property type="component" value="Unassembled WGS sequence"/>
</dbReference>
<comment type="caution">
    <text evidence="9">The sequence shown here is derived from an EMBL/GenBank/DDBJ whole genome shotgun (WGS) entry which is preliminary data.</text>
</comment>
<feature type="transmembrane region" description="Helical" evidence="7">
    <location>
        <begin position="131"/>
        <end position="150"/>
    </location>
</feature>
<dbReference type="InterPro" id="IPR035906">
    <property type="entry name" value="MetI-like_sf"/>
</dbReference>
<keyword evidence="5 7" id="KW-1133">Transmembrane helix</keyword>
<dbReference type="EMBL" id="LWCS01000065">
    <property type="protein sequence ID" value="OAN30128.1"/>
    <property type="molecule type" value="Genomic_DNA"/>
</dbReference>
<evidence type="ECO:0000259" key="8">
    <source>
        <dbReference type="PROSITE" id="PS50928"/>
    </source>
</evidence>
<comment type="subcellular location">
    <subcellularLocation>
        <location evidence="1 7">Cell membrane</location>
        <topology evidence="1 7">Multi-pass membrane protein</topology>
    </subcellularLocation>
</comment>
<evidence type="ECO:0000313" key="9">
    <source>
        <dbReference type="EMBL" id="OAN30128.1"/>
    </source>
</evidence>
<dbReference type="CDD" id="cd06261">
    <property type="entry name" value="TM_PBP2"/>
    <property type="match status" value="1"/>
</dbReference>
<comment type="similarity">
    <text evidence="7">Belongs to the binding-protein-dependent transport system permease family.</text>
</comment>
<organism evidence="9 10">
    <name type="scientific">Mycolicibacterium iranicum</name>
    <name type="common">Mycobacterium iranicum</name>
    <dbReference type="NCBI Taxonomy" id="912594"/>
    <lineage>
        <taxon>Bacteria</taxon>
        <taxon>Bacillati</taxon>
        <taxon>Actinomycetota</taxon>
        <taxon>Actinomycetes</taxon>
        <taxon>Mycobacteriales</taxon>
        <taxon>Mycobacteriaceae</taxon>
        <taxon>Mycolicibacterium</taxon>
    </lineage>
</organism>
<feature type="transmembrane region" description="Helical" evidence="7">
    <location>
        <begin position="72"/>
        <end position="91"/>
    </location>
</feature>
<accession>A0A178LJ75</accession>
<dbReference type="Pfam" id="PF00528">
    <property type="entry name" value="BPD_transp_1"/>
    <property type="match status" value="1"/>
</dbReference>
<dbReference type="Gene3D" id="1.10.3720.10">
    <property type="entry name" value="MetI-like"/>
    <property type="match status" value="1"/>
</dbReference>
<evidence type="ECO:0000256" key="1">
    <source>
        <dbReference type="ARBA" id="ARBA00004651"/>
    </source>
</evidence>
<dbReference type="OrthoDB" id="3173654at2"/>
<keyword evidence="3" id="KW-1003">Cell membrane</keyword>
<dbReference type="PANTHER" id="PTHR30151">
    <property type="entry name" value="ALKANE SULFONATE ABC TRANSPORTER-RELATED, MEMBRANE SUBUNIT"/>
    <property type="match status" value="1"/>
</dbReference>
<evidence type="ECO:0000256" key="4">
    <source>
        <dbReference type="ARBA" id="ARBA00022692"/>
    </source>
</evidence>
<dbReference type="RefSeq" id="WP_064284804.1">
    <property type="nucleotide sequence ID" value="NZ_LWCS01000065.1"/>
</dbReference>
<sequence>MTTASAERETTHWLLSDKAARYTARLLVLIGWQLIGLLSDRIPTPVGTIEFLIDETMRGELWVHLTWTLRRAALALSAVLLLGVLIGWAMGRWWRVGAFCRDINTVLLALPAFIWALLAAIWWGFSEVGPFVVPVLAATPMLIASTFEGAKSLPKPLIEMSSAYRVPQRRIFAQLVLPAMAPYIIAGFRYAVLAGWGALSLVEFFASNWGAGYRAAFWYDAGNFNGLMGWGLIEIAVILAIDRLVLERLARWSRRWQEGTERW</sequence>
<keyword evidence="2 7" id="KW-0813">Transport</keyword>
<feature type="transmembrane region" description="Helical" evidence="7">
    <location>
        <begin position="103"/>
        <end position="125"/>
    </location>
</feature>
<feature type="transmembrane region" description="Helical" evidence="7">
    <location>
        <begin position="171"/>
        <end position="192"/>
    </location>
</feature>
<name>A0A178LJ75_MYCIR</name>
<keyword evidence="6 7" id="KW-0472">Membrane</keyword>
<feature type="domain" description="ABC transmembrane type-1" evidence="8">
    <location>
        <begin position="65"/>
        <end position="245"/>
    </location>
</feature>
<reference evidence="9 10" key="1">
    <citation type="submission" date="2016-04" db="EMBL/GenBank/DDBJ databases">
        <title>Draft Genome Sequences of Staphylococcus capitis Strain H36, S. capitis Strain H65, S. cohnii Strain H62, S. hominis Strain H69, Mycobacterium iranicum Strain H39, Plantibacter sp. Strain H53, Pseudomonas oryzihabitans Strain H72, and Microbacterium sp. Strain H83, isolated from residential settings.</title>
        <authorList>
            <person name="Lymperopoulou D."/>
            <person name="Adams R.I."/>
            <person name="Lindow S."/>
            <person name="Coil D.A."/>
            <person name="Jospin G."/>
            <person name="Eisen J.A."/>
        </authorList>
    </citation>
    <scope>NUCLEOTIDE SEQUENCE [LARGE SCALE GENOMIC DNA]</scope>
    <source>
        <strain evidence="9 10">H39</strain>
    </source>
</reference>
<dbReference type="GO" id="GO:0055085">
    <property type="term" value="P:transmembrane transport"/>
    <property type="evidence" value="ECO:0007669"/>
    <property type="project" value="InterPro"/>
</dbReference>
<evidence type="ECO:0000256" key="3">
    <source>
        <dbReference type="ARBA" id="ARBA00022475"/>
    </source>
</evidence>
<dbReference type="GO" id="GO:0005886">
    <property type="term" value="C:plasma membrane"/>
    <property type="evidence" value="ECO:0007669"/>
    <property type="project" value="UniProtKB-SubCell"/>
</dbReference>
<gene>
    <name evidence="9" type="ORF">A4X20_09670</name>
</gene>
<protein>
    <recommendedName>
        <fullName evidence="8">ABC transmembrane type-1 domain-containing protein</fullName>
    </recommendedName>
</protein>
<dbReference type="SUPFAM" id="SSF161098">
    <property type="entry name" value="MetI-like"/>
    <property type="match status" value="1"/>
</dbReference>
<proteinExistence type="inferred from homology"/>
<evidence type="ECO:0000313" key="10">
    <source>
        <dbReference type="Proteomes" id="UP000078396"/>
    </source>
</evidence>
<dbReference type="InterPro" id="IPR000515">
    <property type="entry name" value="MetI-like"/>
</dbReference>
<dbReference type="PANTHER" id="PTHR30151:SF0">
    <property type="entry name" value="ABC TRANSPORTER PERMEASE PROTEIN MJ0413-RELATED"/>
    <property type="match status" value="1"/>
</dbReference>